<gene>
    <name evidence="3" type="ORF">DLJ48_00775</name>
    <name evidence="2" type="ORF">EVC35_07790</name>
</gene>
<reference evidence="3" key="3">
    <citation type="submission" date="2020-01" db="EMBL/GenBank/DDBJ databases">
        <authorList>
            <person name="Cousin F.J."/>
            <person name="Le Guellec R."/>
            <person name="Cretenet M."/>
        </authorList>
    </citation>
    <scope>NUCLEOTIDE SEQUENCE</scope>
    <source>
        <strain evidence="3">UCMA 15228</strain>
    </source>
</reference>
<dbReference type="EMBL" id="CP029684">
    <property type="protein sequence ID" value="QAS69161.1"/>
    <property type="molecule type" value="Genomic_DNA"/>
</dbReference>
<organism evidence="2 5">
    <name type="scientific">Oenococcus sicerae</name>
    <dbReference type="NCBI Taxonomy" id="2203724"/>
    <lineage>
        <taxon>Bacteria</taxon>
        <taxon>Bacillati</taxon>
        <taxon>Bacillota</taxon>
        <taxon>Bacilli</taxon>
        <taxon>Lactobacillales</taxon>
        <taxon>Lactobacillaceae</taxon>
        <taxon>Oenococcus</taxon>
    </lineage>
</organism>
<proteinExistence type="predicted"/>
<evidence type="ECO:0000313" key="3">
    <source>
        <dbReference type="EMBL" id="QAS69161.1"/>
    </source>
</evidence>
<evidence type="ECO:0000256" key="1">
    <source>
        <dbReference type="SAM" id="Phobius"/>
    </source>
</evidence>
<reference evidence="3 4" key="1">
    <citation type="journal article" date="2019" name="Syst. Appl. Microbiol.">
        <title>Oenococcus sicerae sp. nov., isolated from French cider.</title>
        <authorList>
            <person name="Cousin F.J."/>
            <person name="Le Guellec R."/>
            <person name="Chagnot C."/>
            <person name="Goux D."/>
            <person name="Dalmasso M."/>
            <person name="Laplace J.M."/>
            <person name="Cretenet M."/>
        </authorList>
    </citation>
    <scope>NUCLEOTIDE SEQUENCE [LARGE SCALE GENOMIC DNA]</scope>
    <source>
        <strain evidence="3 4">UCMA 15228</strain>
    </source>
</reference>
<keyword evidence="1" id="KW-0812">Transmembrane</keyword>
<feature type="transmembrane region" description="Helical" evidence="1">
    <location>
        <begin position="88"/>
        <end position="107"/>
    </location>
</feature>
<evidence type="ECO:0000313" key="5">
    <source>
        <dbReference type="Proteomes" id="UP001167919"/>
    </source>
</evidence>
<evidence type="ECO:0000313" key="4">
    <source>
        <dbReference type="Proteomes" id="UP000286907"/>
    </source>
</evidence>
<keyword evidence="1" id="KW-1133">Transmembrane helix</keyword>
<name>A0AAJ1RC20_9LACO</name>
<protein>
    <submittedName>
        <fullName evidence="2">Uncharacterized protein</fullName>
    </submittedName>
</protein>
<reference evidence="2" key="2">
    <citation type="submission" date="2019-01" db="EMBL/GenBank/DDBJ databases">
        <title>Oenococcus sicerae UCMA17102.</title>
        <authorList>
            <person name="Cousin F.J."/>
            <person name="Le Guellec R."/>
            <person name="Cretenet M."/>
        </authorList>
    </citation>
    <scope>NUCLEOTIDE SEQUENCE</scope>
    <source>
        <strain evidence="2">UCMA17102</strain>
    </source>
</reference>
<keyword evidence="4" id="KW-1185">Reference proteome</keyword>
<accession>A0AAJ1RC20</accession>
<dbReference type="Proteomes" id="UP001167919">
    <property type="component" value="Unassembled WGS sequence"/>
</dbReference>
<dbReference type="AlphaFoldDB" id="A0AAJ1RC20"/>
<dbReference type="RefSeq" id="WP_128685031.1">
    <property type="nucleotide sequence ID" value="NZ_CP029684.2"/>
</dbReference>
<feature type="transmembrane region" description="Helical" evidence="1">
    <location>
        <begin position="66"/>
        <end position="82"/>
    </location>
</feature>
<dbReference type="Proteomes" id="UP000286907">
    <property type="component" value="Chromosome"/>
</dbReference>
<keyword evidence="1" id="KW-0472">Membrane</keyword>
<evidence type="ECO:0000313" key="2">
    <source>
        <dbReference type="EMBL" id="MDN6900883.1"/>
    </source>
</evidence>
<dbReference type="EMBL" id="SDWY01000004">
    <property type="protein sequence ID" value="MDN6900883.1"/>
    <property type="molecule type" value="Genomic_DNA"/>
</dbReference>
<sequence>MAKVEDGDFEDIDDDFDDDDLNSKIGRRIDIKFRNWAKHHPDHVIIDGNHGHSHRWYRHITVNNDMNFYGLGIMLSAGITWYTTHQDVWTTIWHGLLSWLYFGYWLAQQLH</sequence>